<comment type="caution">
    <text evidence="1">The sequence shown here is derived from an EMBL/GenBank/DDBJ whole genome shotgun (WGS) entry which is preliminary data.</text>
</comment>
<sequence>MSKKDAGTISIQQEDALMKFFDGKIGEGDISKASPKVTAEITKEFQNLVAMNMGLNLKYSKPSEDRNLHFFPTNNPASTIASVLGLLEQDVKAVAGK</sequence>
<gene>
    <name evidence="1" type="ORF">QQS21_003942</name>
</gene>
<accession>A0AAJ0CSH5</accession>
<dbReference type="Proteomes" id="UP001251528">
    <property type="component" value="Unassembled WGS sequence"/>
</dbReference>
<evidence type="ECO:0000313" key="2">
    <source>
        <dbReference type="Proteomes" id="UP001251528"/>
    </source>
</evidence>
<organism evidence="1 2">
    <name type="scientific">Conoideocrella luteorostrata</name>
    <dbReference type="NCBI Taxonomy" id="1105319"/>
    <lineage>
        <taxon>Eukaryota</taxon>
        <taxon>Fungi</taxon>
        <taxon>Dikarya</taxon>
        <taxon>Ascomycota</taxon>
        <taxon>Pezizomycotina</taxon>
        <taxon>Sordariomycetes</taxon>
        <taxon>Hypocreomycetidae</taxon>
        <taxon>Hypocreales</taxon>
        <taxon>Clavicipitaceae</taxon>
        <taxon>Conoideocrella</taxon>
    </lineage>
</organism>
<dbReference type="AlphaFoldDB" id="A0AAJ0CSH5"/>
<proteinExistence type="predicted"/>
<dbReference type="EMBL" id="JASWJB010000054">
    <property type="protein sequence ID" value="KAK2603907.1"/>
    <property type="molecule type" value="Genomic_DNA"/>
</dbReference>
<keyword evidence="2" id="KW-1185">Reference proteome</keyword>
<evidence type="ECO:0000313" key="1">
    <source>
        <dbReference type="EMBL" id="KAK2603907.1"/>
    </source>
</evidence>
<protein>
    <submittedName>
        <fullName evidence="1">Uncharacterized protein</fullName>
    </submittedName>
</protein>
<reference evidence="1" key="1">
    <citation type="submission" date="2023-06" db="EMBL/GenBank/DDBJ databases">
        <title>Conoideocrella luteorostrata (Hypocreales: Clavicipitaceae), a potential biocontrol fungus for elongate hemlock scale in United States Christmas tree production areas.</title>
        <authorList>
            <person name="Barrett H."/>
            <person name="Lovett B."/>
            <person name="Macias A.M."/>
            <person name="Stajich J.E."/>
            <person name="Kasson M.T."/>
        </authorList>
    </citation>
    <scope>NUCLEOTIDE SEQUENCE</scope>
    <source>
        <strain evidence="1">ARSEF 14590</strain>
    </source>
</reference>
<name>A0AAJ0CSH5_9HYPO</name>